<dbReference type="Proteomes" id="UP000304128">
    <property type="component" value="Segment"/>
</dbReference>
<sequence>MPLIVMGLSHATFSEGGRKVHLGYNDCDFVPEKTFCGISGSFAFNGPESIDEQWINHGGIELCQKCAKAGINQLRQQAGW</sequence>
<gene>
    <name evidence="1" type="ORF">Barba17S_gp064</name>
</gene>
<dbReference type="EMBL" id="MK719728">
    <property type="protein sequence ID" value="QCQ61627.1"/>
    <property type="molecule type" value="Genomic_DNA"/>
</dbReference>
<proteinExistence type="predicted"/>
<evidence type="ECO:0000313" key="2">
    <source>
        <dbReference type="Proteomes" id="UP000304128"/>
    </source>
</evidence>
<evidence type="ECO:0000313" key="1">
    <source>
        <dbReference type="EMBL" id="QCQ61627.1"/>
    </source>
</evidence>
<protein>
    <submittedName>
        <fullName evidence="1">Uncharacterized protein</fullName>
    </submittedName>
</protein>
<accession>A0A4P8NEJ3</accession>
<organism evidence="1 2">
    <name type="scientific">Rheinheimera phage vB_RspM_Barba17S</name>
    <dbReference type="NCBI Taxonomy" id="2565656"/>
    <lineage>
        <taxon>Viruses</taxon>
        <taxon>Duplodnaviria</taxon>
        <taxon>Heunggongvirae</taxon>
        <taxon>Uroviricota</taxon>
        <taxon>Caudoviricetes</taxon>
        <taxon>Barbavirus</taxon>
        <taxon>Barbavirus barba5S</taxon>
    </lineage>
</organism>
<reference evidence="1 2" key="1">
    <citation type="submission" date="2019-03" db="EMBL/GenBank/DDBJ databases">
        <title>Genomic and seasonal variations among aquatic phages infecting the Baltic Sea Gammaproteobacteria Rheinheimera sp. bal341.</title>
        <authorList>
            <person name="Nilsson E."/>
            <person name="Li K."/>
            <person name="Fridlund J."/>
            <person name="Sulcius S."/>
            <person name="Bunse C."/>
            <person name="Karlsson C.M.G."/>
            <person name="Lindh M."/>
            <person name="Lundin D."/>
            <person name="Pinhassi J."/>
            <person name="Holmfeldt K."/>
        </authorList>
    </citation>
    <scope>NUCLEOTIDE SEQUENCE [LARGE SCALE GENOMIC DNA]</scope>
</reference>
<name>A0A4P8NEJ3_9CAUD</name>